<evidence type="ECO:0000313" key="1">
    <source>
        <dbReference type="EMBL" id="MDT0593566.1"/>
    </source>
</evidence>
<proteinExistence type="predicted"/>
<dbReference type="Proteomes" id="UP001253545">
    <property type="component" value="Unassembled WGS sequence"/>
</dbReference>
<evidence type="ECO:0000313" key="2">
    <source>
        <dbReference type="Proteomes" id="UP001253545"/>
    </source>
</evidence>
<dbReference type="RefSeq" id="WP_311367074.1">
    <property type="nucleotide sequence ID" value="NZ_JAVRHX010000001.1"/>
</dbReference>
<reference evidence="1 2" key="1">
    <citation type="submission" date="2023-09" db="EMBL/GenBank/DDBJ databases">
        <authorList>
            <person name="Rey-Velasco X."/>
        </authorList>
    </citation>
    <scope>NUCLEOTIDE SEQUENCE [LARGE SCALE GENOMIC DNA]</scope>
    <source>
        <strain evidence="1 2">P117</strain>
    </source>
</reference>
<protein>
    <submittedName>
        <fullName evidence="1">YHS domain-containing (Seleno)protein</fullName>
    </submittedName>
</protein>
<comment type="caution">
    <text evidence="1">The sequence shown here is derived from an EMBL/GenBank/DDBJ whole genome shotgun (WGS) entry which is preliminary data.</text>
</comment>
<keyword evidence="2" id="KW-1185">Reference proteome</keyword>
<sequence>MKLFDISLGLLIEFNNFIDLKITGSDTMKTKFFYTFAILVAFAATSCGLIPSQANSSLDAVNVDENAIAIKGYDPVAYFTLNAATPGDSNFTANYAGATYHFSSAEHQKLFKANPSKYAPQYGGYCAFGVSKEKKYDTDPTAFEIVDGKLYLNLNATVQNIWTKNSGELIVDANEYWVDIENTPVSEL</sequence>
<gene>
    <name evidence="1" type="ORF">RM552_01755</name>
</gene>
<dbReference type="EMBL" id="JAVRHX010000001">
    <property type="protein sequence ID" value="MDT0593566.1"/>
    <property type="molecule type" value="Genomic_DNA"/>
</dbReference>
<dbReference type="NCBIfam" id="NF041384">
    <property type="entry name" value="YHS_seleno_dom"/>
    <property type="match status" value="1"/>
</dbReference>
<accession>A0ABU2ZLR7</accession>
<organism evidence="1 2">
    <name type="scientific">Glaciecola petra</name>
    <dbReference type="NCBI Taxonomy" id="3075602"/>
    <lineage>
        <taxon>Bacteria</taxon>
        <taxon>Pseudomonadati</taxon>
        <taxon>Pseudomonadota</taxon>
        <taxon>Gammaproteobacteria</taxon>
        <taxon>Alteromonadales</taxon>
        <taxon>Alteromonadaceae</taxon>
        <taxon>Glaciecola</taxon>
    </lineage>
</organism>
<name>A0ABU2ZLR7_9ALTE</name>